<dbReference type="RefSeq" id="WP_209667030.1">
    <property type="nucleotide sequence ID" value="NZ_JAGGMS010000001.1"/>
</dbReference>
<accession>A0ABS4PWZ0</accession>
<gene>
    <name evidence="2" type="ORF">JOM49_005477</name>
</gene>
<dbReference type="EMBL" id="JAGGMS010000001">
    <property type="protein sequence ID" value="MBP2183951.1"/>
    <property type="molecule type" value="Genomic_DNA"/>
</dbReference>
<name>A0ABS4PWZ0_9PSEU</name>
<evidence type="ECO:0000313" key="2">
    <source>
        <dbReference type="EMBL" id="MBP2183951.1"/>
    </source>
</evidence>
<comment type="caution">
    <text evidence="2">The sequence shown here is derived from an EMBL/GenBank/DDBJ whole genome shotgun (WGS) entry which is preliminary data.</text>
</comment>
<reference evidence="2 3" key="1">
    <citation type="submission" date="2021-03" db="EMBL/GenBank/DDBJ databases">
        <title>Sequencing the genomes of 1000 actinobacteria strains.</title>
        <authorList>
            <person name="Klenk H.-P."/>
        </authorList>
    </citation>
    <scope>NUCLEOTIDE SEQUENCE [LARGE SCALE GENOMIC DNA]</scope>
    <source>
        <strain evidence="2 3">DSM 45510</strain>
    </source>
</reference>
<proteinExistence type="predicted"/>
<keyword evidence="3" id="KW-1185">Reference proteome</keyword>
<evidence type="ECO:0000313" key="3">
    <source>
        <dbReference type="Proteomes" id="UP000741013"/>
    </source>
</evidence>
<evidence type="ECO:0008006" key="4">
    <source>
        <dbReference type="Google" id="ProtNLM"/>
    </source>
</evidence>
<protein>
    <recommendedName>
        <fullName evidence="4">Ogr/Delta-like zinc finger</fullName>
    </recommendedName>
</protein>
<sequence length="54" mass="5813">MNTESCPRCGRPAEESAPASRHRTGEGTLSYRRCACGSWLVRLGEHVIGATGTH</sequence>
<dbReference type="Proteomes" id="UP000741013">
    <property type="component" value="Unassembled WGS sequence"/>
</dbReference>
<organism evidence="2 3">
    <name type="scientific">Amycolatopsis magusensis</name>
    <dbReference type="NCBI Taxonomy" id="882444"/>
    <lineage>
        <taxon>Bacteria</taxon>
        <taxon>Bacillati</taxon>
        <taxon>Actinomycetota</taxon>
        <taxon>Actinomycetes</taxon>
        <taxon>Pseudonocardiales</taxon>
        <taxon>Pseudonocardiaceae</taxon>
        <taxon>Amycolatopsis</taxon>
    </lineage>
</organism>
<feature type="region of interest" description="Disordered" evidence="1">
    <location>
        <begin position="1"/>
        <end position="26"/>
    </location>
</feature>
<evidence type="ECO:0000256" key="1">
    <source>
        <dbReference type="SAM" id="MobiDB-lite"/>
    </source>
</evidence>